<keyword evidence="5" id="KW-1185">Reference proteome</keyword>
<dbReference type="PANTHER" id="PTHR10302:SF0">
    <property type="entry name" value="SINGLE-STRANDED DNA-BINDING PROTEIN, MITOCHONDRIAL"/>
    <property type="match status" value="1"/>
</dbReference>
<name>A0ABS7S779_9MICO</name>
<dbReference type="CDD" id="cd04496">
    <property type="entry name" value="SSB_OBF"/>
    <property type="match status" value="1"/>
</dbReference>
<evidence type="ECO:0000256" key="2">
    <source>
        <dbReference type="PROSITE-ProRule" id="PRU00252"/>
    </source>
</evidence>
<dbReference type="GO" id="GO:0003677">
    <property type="term" value="F:DNA binding"/>
    <property type="evidence" value="ECO:0007669"/>
    <property type="project" value="UniProtKB-KW"/>
</dbReference>
<dbReference type="PROSITE" id="PS50935">
    <property type="entry name" value="SSB"/>
    <property type="match status" value="1"/>
</dbReference>
<gene>
    <name evidence="4" type="ORF">KCQ71_08545</name>
</gene>
<dbReference type="SUPFAM" id="SSF50249">
    <property type="entry name" value="Nucleic acid-binding proteins"/>
    <property type="match status" value="1"/>
</dbReference>
<evidence type="ECO:0000313" key="5">
    <source>
        <dbReference type="Proteomes" id="UP000826651"/>
    </source>
</evidence>
<keyword evidence="1 2" id="KW-0238">DNA-binding</keyword>
<sequence length="182" mass="19484">MPKDVEVTIQGHVGQTPTLYLNDGRPPFVSVSVATTPRYFDRKSQEWTDGATQWYAVKANGDLATNISESVHKGDAVLVQGRLSFHEYATKDGGSGWEPVIRPSAFGVEISRAIASVRKVRRDAADGSVDVSGLAVLSDEEEAPPDPLDDALDQDPDAEDSGDGASHFEDGQSLVEKVGAPF</sequence>
<reference evidence="4 5" key="1">
    <citation type="submission" date="2021-04" db="EMBL/GenBank/DDBJ databases">
        <title>Ruania sp. nov., isolated from sandy soil of mangrove forest.</title>
        <authorList>
            <person name="Ge X."/>
            <person name="Huang R."/>
            <person name="Liu W."/>
        </authorList>
    </citation>
    <scope>NUCLEOTIDE SEQUENCE [LARGE SCALE GENOMIC DNA]</scope>
    <source>
        <strain evidence="4 5">N2-46</strain>
    </source>
</reference>
<accession>A0ABS7S779</accession>
<evidence type="ECO:0000313" key="4">
    <source>
        <dbReference type="EMBL" id="MBZ2196200.1"/>
    </source>
</evidence>
<dbReference type="InterPro" id="IPR012340">
    <property type="entry name" value="NA-bd_OB-fold"/>
</dbReference>
<dbReference type="Proteomes" id="UP000826651">
    <property type="component" value="Unassembled WGS sequence"/>
</dbReference>
<evidence type="ECO:0000256" key="1">
    <source>
        <dbReference type="ARBA" id="ARBA00023125"/>
    </source>
</evidence>
<evidence type="ECO:0000256" key="3">
    <source>
        <dbReference type="SAM" id="MobiDB-lite"/>
    </source>
</evidence>
<dbReference type="InterPro" id="IPR011344">
    <property type="entry name" value="ssDNA-bd"/>
</dbReference>
<protein>
    <submittedName>
        <fullName evidence="4">Single-stranded DNA-binding protein</fullName>
    </submittedName>
</protein>
<proteinExistence type="predicted"/>
<dbReference type="PANTHER" id="PTHR10302">
    <property type="entry name" value="SINGLE-STRANDED DNA-BINDING PROTEIN"/>
    <property type="match status" value="1"/>
</dbReference>
<dbReference type="InterPro" id="IPR000424">
    <property type="entry name" value="Primosome_PriB/ssb"/>
</dbReference>
<organism evidence="4 5">
    <name type="scientific">Occultella gossypii</name>
    <dbReference type="NCBI Taxonomy" id="2800820"/>
    <lineage>
        <taxon>Bacteria</taxon>
        <taxon>Bacillati</taxon>
        <taxon>Actinomycetota</taxon>
        <taxon>Actinomycetes</taxon>
        <taxon>Micrococcales</taxon>
        <taxon>Ruaniaceae</taxon>
        <taxon>Occultella</taxon>
    </lineage>
</organism>
<dbReference type="Gene3D" id="2.40.50.140">
    <property type="entry name" value="Nucleic acid-binding proteins"/>
    <property type="match status" value="1"/>
</dbReference>
<dbReference type="RefSeq" id="WP_223404855.1">
    <property type="nucleotide sequence ID" value="NZ_JAGSHT010000009.1"/>
</dbReference>
<dbReference type="Pfam" id="PF00436">
    <property type="entry name" value="SSB"/>
    <property type="match status" value="1"/>
</dbReference>
<dbReference type="EMBL" id="JAGSHT010000009">
    <property type="protein sequence ID" value="MBZ2196200.1"/>
    <property type="molecule type" value="Genomic_DNA"/>
</dbReference>
<feature type="compositionally biased region" description="Acidic residues" evidence="3">
    <location>
        <begin position="138"/>
        <end position="162"/>
    </location>
</feature>
<comment type="caution">
    <text evidence="4">The sequence shown here is derived from an EMBL/GenBank/DDBJ whole genome shotgun (WGS) entry which is preliminary data.</text>
</comment>
<feature type="region of interest" description="Disordered" evidence="3">
    <location>
        <begin position="132"/>
        <end position="182"/>
    </location>
</feature>